<accession>A0ABQ5W433</accession>
<keyword evidence="3" id="KW-1185">Reference proteome</keyword>
<evidence type="ECO:0000313" key="2">
    <source>
        <dbReference type="EMBL" id="GLQ54581.1"/>
    </source>
</evidence>
<sequence>MMTSKLTGVLVAVCGLALLGAQPSFAENESAELLQSLANGKIRSFATDPMVIEAINAQNAVTGSYDQAKLDSLDTQWRAEISASDTPLISATLGNRLSQYLTDVLRTSGGFYTEIFVMDGKGLNVGQSNVTSDYWQGDEGKWQNTFLVGPDAVDIGDVEMDESTKILQSQVSVSIADPATGQVIGAVTVGVDVSNPEAIAQFAASAAQ</sequence>
<reference evidence="3" key="1">
    <citation type="journal article" date="2019" name="Int. J. Syst. Evol. Microbiol.">
        <title>The Global Catalogue of Microorganisms (GCM) 10K type strain sequencing project: providing services to taxonomists for standard genome sequencing and annotation.</title>
        <authorList>
            <consortium name="The Broad Institute Genomics Platform"/>
            <consortium name="The Broad Institute Genome Sequencing Center for Infectious Disease"/>
            <person name="Wu L."/>
            <person name="Ma J."/>
        </authorList>
    </citation>
    <scope>NUCLEOTIDE SEQUENCE [LARGE SCALE GENOMIC DNA]</scope>
    <source>
        <strain evidence="3">NBRC 112416</strain>
    </source>
</reference>
<feature type="chain" id="PRO_5047086990" evidence="1">
    <location>
        <begin position="27"/>
        <end position="208"/>
    </location>
</feature>
<proteinExistence type="predicted"/>
<organism evidence="2 3">
    <name type="scientific">Devosia nitrariae</name>
    <dbReference type="NCBI Taxonomy" id="2071872"/>
    <lineage>
        <taxon>Bacteria</taxon>
        <taxon>Pseudomonadati</taxon>
        <taxon>Pseudomonadota</taxon>
        <taxon>Alphaproteobacteria</taxon>
        <taxon>Hyphomicrobiales</taxon>
        <taxon>Devosiaceae</taxon>
        <taxon>Devosia</taxon>
    </lineage>
</organism>
<evidence type="ECO:0000313" key="3">
    <source>
        <dbReference type="Proteomes" id="UP001156691"/>
    </source>
</evidence>
<comment type="caution">
    <text evidence="2">The sequence shown here is derived from an EMBL/GenBank/DDBJ whole genome shotgun (WGS) entry which is preliminary data.</text>
</comment>
<name>A0ABQ5W433_9HYPH</name>
<dbReference type="Proteomes" id="UP001156691">
    <property type="component" value="Unassembled WGS sequence"/>
</dbReference>
<dbReference type="EMBL" id="BSNS01000008">
    <property type="protein sequence ID" value="GLQ54581.1"/>
    <property type="molecule type" value="Genomic_DNA"/>
</dbReference>
<keyword evidence="1" id="KW-0732">Signal</keyword>
<evidence type="ECO:0000256" key="1">
    <source>
        <dbReference type="SAM" id="SignalP"/>
    </source>
</evidence>
<feature type="signal peptide" evidence="1">
    <location>
        <begin position="1"/>
        <end position="26"/>
    </location>
</feature>
<protein>
    <submittedName>
        <fullName evidence="2">Uncharacterized protein</fullName>
    </submittedName>
</protein>
<gene>
    <name evidence="2" type="ORF">GCM10010862_18400</name>
</gene>